<evidence type="ECO:0000313" key="6">
    <source>
        <dbReference type="Proteomes" id="UP000590442"/>
    </source>
</evidence>
<dbReference type="InterPro" id="IPR019887">
    <property type="entry name" value="Tscrpt_reg_AsnC/Lrp_C"/>
</dbReference>
<evidence type="ECO:0000313" key="5">
    <source>
        <dbReference type="EMBL" id="NJB71676.1"/>
    </source>
</evidence>
<evidence type="ECO:0000256" key="1">
    <source>
        <dbReference type="ARBA" id="ARBA00023015"/>
    </source>
</evidence>
<dbReference type="SMART" id="SM00344">
    <property type="entry name" value="HTH_ASNC"/>
    <property type="match status" value="1"/>
</dbReference>
<dbReference type="GO" id="GO:0005829">
    <property type="term" value="C:cytosol"/>
    <property type="evidence" value="ECO:0007669"/>
    <property type="project" value="TreeGrafter"/>
</dbReference>
<proteinExistence type="predicted"/>
<evidence type="ECO:0000256" key="2">
    <source>
        <dbReference type="ARBA" id="ARBA00023125"/>
    </source>
</evidence>
<dbReference type="InterPro" id="IPR011008">
    <property type="entry name" value="Dimeric_a/b-barrel"/>
</dbReference>
<dbReference type="Gene3D" id="1.10.10.10">
    <property type="entry name" value="Winged helix-like DNA-binding domain superfamily/Winged helix DNA-binding domain"/>
    <property type="match status" value="1"/>
</dbReference>
<keyword evidence="1" id="KW-0805">Transcription regulation</keyword>
<feature type="domain" description="HTH asnC-type" evidence="4">
    <location>
        <begin position="6"/>
        <end position="67"/>
    </location>
</feature>
<keyword evidence="2" id="KW-0238">DNA-binding</keyword>
<dbReference type="PROSITE" id="PS50956">
    <property type="entry name" value="HTH_ASNC_2"/>
    <property type="match status" value="1"/>
</dbReference>
<reference evidence="5 6" key="1">
    <citation type="submission" date="2020-03" db="EMBL/GenBank/DDBJ databases">
        <title>Genomic Encyclopedia of Type Strains, Phase IV (KMG-IV): sequencing the most valuable type-strain genomes for metagenomic binning, comparative biology and taxonomic classification.</title>
        <authorList>
            <person name="Goeker M."/>
        </authorList>
    </citation>
    <scope>NUCLEOTIDE SEQUENCE [LARGE SCALE GENOMIC DNA]</scope>
    <source>
        <strain evidence="5 6">DSM 29762</strain>
    </source>
</reference>
<evidence type="ECO:0000259" key="4">
    <source>
        <dbReference type="PROSITE" id="PS50956"/>
    </source>
</evidence>
<dbReference type="CDD" id="cd00090">
    <property type="entry name" value="HTH_ARSR"/>
    <property type="match status" value="1"/>
</dbReference>
<dbReference type="GO" id="GO:0043200">
    <property type="term" value="P:response to amino acid"/>
    <property type="evidence" value="ECO:0007669"/>
    <property type="project" value="TreeGrafter"/>
</dbReference>
<keyword evidence="6" id="KW-1185">Reference proteome</keyword>
<evidence type="ECO:0000256" key="3">
    <source>
        <dbReference type="ARBA" id="ARBA00023163"/>
    </source>
</evidence>
<dbReference type="GO" id="GO:0006355">
    <property type="term" value="P:regulation of DNA-templated transcription"/>
    <property type="evidence" value="ECO:0007669"/>
    <property type="project" value="UniProtKB-ARBA"/>
</dbReference>
<dbReference type="InterPro" id="IPR000485">
    <property type="entry name" value="AsnC-type_HTH_dom"/>
</dbReference>
<sequence>MMKNKLDKVDLSILSQLSGNAQMPYTEVAKSIDISPGTVHMRIKKMRDMGVINGTTLCLDYSHMGWKLTVFIGVYLKESRFYDEVIDALKIIPEVVKIHHITGKYDLFIKIHSKDIHHYRTIYQEEILTIKGIKKTEAFISMEENLNRHILFEE</sequence>
<dbReference type="EMBL" id="JAATJJ010000001">
    <property type="protein sequence ID" value="NJB71676.1"/>
    <property type="molecule type" value="Genomic_DNA"/>
</dbReference>
<dbReference type="GO" id="GO:0043565">
    <property type="term" value="F:sequence-specific DNA binding"/>
    <property type="evidence" value="ECO:0007669"/>
    <property type="project" value="InterPro"/>
</dbReference>
<dbReference type="Gene3D" id="3.30.70.920">
    <property type="match status" value="1"/>
</dbReference>
<dbReference type="RefSeq" id="WP_167963677.1">
    <property type="nucleotide sequence ID" value="NZ_JAATJJ010000001.1"/>
</dbReference>
<dbReference type="Pfam" id="PF13412">
    <property type="entry name" value="HTH_24"/>
    <property type="match status" value="1"/>
</dbReference>
<dbReference type="Proteomes" id="UP000590442">
    <property type="component" value="Unassembled WGS sequence"/>
</dbReference>
<dbReference type="SUPFAM" id="SSF54909">
    <property type="entry name" value="Dimeric alpha+beta barrel"/>
    <property type="match status" value="1"/>
</dbReference>
<dbReference type="InterPro" id="IPR036390">
    <property type="entry name" value="WH_DNA-bd_sf"/>
</dbReference>
<dbReference type="PANTHER" id="PTHR30154:SF34">
    <property type="entry name" value="TRANSCRIPTIONAL REGULATOR AZLB"/>
    <property type="match status" value="1"/>
</dbReference>
<dbReference type="InterPro" id="IPR019888">
    <property type="entry name" value="Tscrpt_reg_AsnC-like"/>
</dbReference>
<protein>
    <submittedName>
        <fullName evidence="5">Lrp/AsnC family transcriptional regulator for asnA, asnC and gidA</fullName>
    </submittedName>
</protein>
<gene>
    <name evidence="5" type="ORF">GGR42_002138</name>
</gene>
<dbReference type="PRINTS" id="PR00033">
    <property type="entry name" value="HTHASNC"/>
</dbReference>
<dbReference type="PANTHER" id="PTHR30154">
    <property type="entry name" value="LEUCINE-RESPONSIVE REGULATORY PROTEIN"/>
    <property type="match status" value="1"/>
</dbReference>
<name>A0A846QRP0_9FLAO</name>
<organism evidence="5 6">
    <name type="scientific">Saonia flava</name>
    <dbReference type="NCBI Taxonomy" id="523696"/>
    <lineage>
        <taxon>Bacteria</taxon>
        <taxon>Pseudomonadati</taxon>
        <taxon>Bacteroidota</taxon>
        <taxon>Flavobacteriia</taxon>
        <taxon>Flavobacteriales</taxon>
        <taxon>Flavobacteriaceae</taxon>
        <taxon>Saonia</taxon>
    </lineage>
</organism>
<dbReference type="AlphaFoldDB" id="A0A846QRP0"/>
<dbReference type="InterPro" id="IPR011991">
    <property type="entry name" value="ArsR-like_HTH"/>
</dbReference>
<dbReference type="InterPro" id="IPR036388">
    <property type="entry name" value="WH-like_DNA-bd_sf"/>
</dbReference>
<keyword evidence="3" id="KW-0804">Transcription</keyword>
<dbReference type="SUPFAM" id="SSF46785">
    <property type="entry name" value="Winged helix' DNA-binding domain"/>
    <property type="match status" value="1"/>
</dbReference>
<dbReference type="Pfam" id="PF01037">
    <property type="entry name" value="AsnC_trans_reg"/>
    <property type="match status" value="1"/>
</dbReference>
<comment type="caution">
    <text evidence="5">The sequence shown here is derived from an EMBL/GenBank/DDBJ whole genome shotgun (WGS) entry which is preliminary data.</text>
</comment>
<accession>A0A846QRP0</accession>